<feature type="transmembrane region" description="Helical" evidence="1">
    <location>
        <begin position="16"/>
        <end position="34"/>
    </location>
</feature>
<gene>
    <name evidence="2" type="ORF">A0O28_0009110</name>
</gene>
<protein>
    <submittedName>
        <fullName evidence="2">Uncharacterized protein</fullName>
    </submittedName>
</protein>
<keyword evidence="1" id="KW-0472">Membrane</keyword>
<evidence type="ECO:0000256" key="1">
    <source>
        <dbReference type="SAM" id="Phobius"/>
    </source>
</evidence>
<dbReference type="Proteomes" id="UP000191004">
    <property type="component" value="Unassembled WGS sequence"/>
</dbReference>
<proteinExistence type="predicted"/>
<dbReference type="AlphaFoldDB" id="A0A1T3CIA7"/>
<keyword evidence="1" id="KW-0812">Transmembrane</keyword>
<keyword evidence="1" id="KW-1133">Transmembrane helix</keyword>
<sequence length="123" mass="13586">MPPARPEAPRRRQNQLIDWWWVVGILLGLAYEIMNRIMLHRERMATIAVTTITINTIILTTPCICPAPTAASAAIAVPSDVVAVGAPLVSLPPLEALLLFPVWAPWRRLNNPCAFWELGRLGA</sequence>
<dbReference type="EMBL" id="LVVK01000017">
    <property type="protein sequence ID" value="OPB40830.1"/>
    <property type="molecule type" value="Genomic_DNA"/>
</dbReference>
<accession>A0A1T3CIA7</accession>
<comment type="caution">
    <text evidence="2">The sequence shown here is derived from an EMBL/GenBank/DDBJ whole genome shotgun (WGS) entry which is preliminary data.</text>
</comment>
<keyword evidence="3" id="KW-1185">Reference proteome</keyword>
<organism evidence="2 3">
    <name type="scientific">Trichoderma guizhouense</name>
    <dbReference type="NCBI Taxonomy" id="1491466"/>
    <lineage>
        <taxon>Eukaryota</taxon>
        <taxon>Fungi</taxon>
        <taxon>Dikarya</taxon>
        <taxon>Ascomycota</taxon>
        <taxon>Pezizomycotina</taxon>
        <taxon>Sordariomycetes</taxon>
        <taxon>Hypocreomycetidae</taxon>
        <taxon>Hypocreales</taxon>
        <taxon>Hypocreaceae</taxon>
        <taxon>Trichoderma</taxon>
    </lineage>
</organism>
<name>A0A1T3CIA7_9HYPO</name>
<reference evidence="2 3" key="1">
    <citation type="submission" date="2016-04" db="EMBL/GenBank/DDBJ databases">
        <title>Multiple horizontal gene transfer events from other fungi enriched the ability of the initially mycotrophic fungus Trichoderma (Ascomycota) to feed on dead plant biomass.</title>
        <authorList>
            <person name="Atanasova L."/>
            <person name="Chenthamara K."/>
            <person name="Zhang J."/>
            <person name="Grujic M."/>
            <person name="Henrissat B."/>
            <person name="Kuo A."/>
            <person name="Aertz A."/>
            <person name="Salamov A."/>
            <person name="Lipzen A."/>
            <person name="Labutti K."/>
            <person name="Barry K."/>
            <person name="Miao Y."/>
            <person name="Rahimi M.J."/>
            <person name="Shen Q."/>
            <person name="Grigoriev I.V."/>
            <person name="Kubicek C.P."/>
            <person name="Druzhinina I.S."/>
        </authorList>
    </citation>
    <scope>NUCLEOTIDE SEQUENCE [LARGE SCALE GENOMIC DNA]</scope>
    <source>
        <strain evidence="2 3">NJAU 4742</strain>
    </source>
</reference>
<evidence type="ECO:0000313" key="3">
    <source>
        <dbReference type="Proteomes" id="UP000191004"/>
    </source>
</evidence>
<evidence type="ECO:0000313" key="2">
    <source>
        <dbReference type="EMBL" id="OPB40830.1"/>
    </source>
</evidence>